<evidence type="ECO:0008006" key="5">
    <source>
        <dbReference type="Google" id="ProtNLM"/>
    </source>
</evidence>
<evidence type="ECO:0000313" key="4">
    <source>
        <dbReference type="Proteomes" id="UP000319578"/>
    </source>
</evidence>
<gene>
    <name evidence="2" type="ORF">ADS79_21085</name>
    <name evidence="1" type="ORF">BRE01_01240</name>
</gene>
<dbReference type="STRING" id="54915.ADS79_21085"/>
<reference evidence="3" key="1">
    <citation type="submission" date="2015-07" db="EMBL/GenBank/DDBJ databases">
        <title>Genome sequencing project for genomic taxonomy and phylogenomics of Bacillus-like bacteria.</title>
        <authorList>
            <person name="Liu B."/>
            <person name="Wang J."/>
            <person name="Zhu Y."/>
            <person name="Liu G."/>
            <person name="Chen Q."/>
            <person name="Chen Z."/>
            <person name="Lan J."/>
            <person name="Che J."/>
            <person name="Ge C."/>
            <person name="Shi H."/>
            <person name="Pan Z."/>
            <person name="Liu X."/>
        </authorList>
    </citation>
    <scope>NUCLEOTIDE SEQUENCE [LARGE SCALE GENOMIC DNA]</scope>
    <source>
        <strain evidence="3">DSM 9887</strain>
    </source>
</reference>
<protein>
    <recommendedName>
        <fullName evidence="5">DUF4440 domain-containing protein</fullName>
    </recommendedName>
</protein>
<organism evidence="2 3">
    <name type="scientific">Brevibacillus reuszeri</name>
    <dbReference type="NCBI Taxonomy" id="54915"/>
    <lineage>
        <taxon>Bacteria</taxon>
        <taxon>Bacillati</taxon>
        <taxon>Bacillota</taxon>
        <taxon>Bacilli</taxon>
        <taxon>Bacillales</taxon>
        <taxon>Paenibacillaceae</taxon>
        <taxon>Brevibacillus</taxon>
    </lineage>
</organism>
<evidence type="ECO:0000313" key="2">
    <source>
        <dbReference type="EMBL" id="KNB71306.1"/>
    </source>
</evidence>
<evidence type="ECO:0000313" key="3">
    <source>
        <dbReference type="Proteomes" id="UP000036834"/>
    </source>
</evidence>
<dbReference type="RefSeq" id="WP_049740339.1">
    <property type="nucleotide sequence ID" value="NZ_BJON01000002.1"/>
</dbReference>
<dbReference type="EMBL" id="BJON01000002">
    <property type="protein sequence ID" value="GED66422.1"/>
    <property type="molecule type" value="Genomic_DNA"/>
</dbReference>
<dbReference type="Proteomes" id="UP000036834">
    <property type="component" value="Unassembled WGS sequence"/>
</dbReference>
<comment type="caution">
    <text evidence="2">The sequence shown here is derived from an EMBL/GenBank/DDBJ whole genome shotgun (WGS) entry which is preliminary data.</text>
</comment>
<evidence type="ECO:0000313" key="1">
    <source>
        <dbReference type="EMBL" id="GED66422.1"/>
    </source>
</evidence>
<dbReference type="SUPFAM" id="SSF54427">
    <property type="entry name" value="NTF2-like"/>
    <property type="match status" value="1"/>
</dbReference>
<accession>A0A0K9YRJ7</accession>
<dbReference type="PATRIC" id="fig|54915.3.peg.3342"/>
<dbReference type="OrthoDB" id="9798081at2"/>
<dbReference type="EMBL" id="LGIQ01000009">
    <property type="protein sequence ID" value="KNB71306.1"/>
    <property type="molecule type" value="Genomic_DNA"/>
</dbReference>
<dbReference type="Proteomes" id="UP000319578">
    <property type="component" value="Unassembled WGS sequence"/>
</dbReference>
<name>A0A0K9YRJ7_9BACL</name>
<proteinExistence type="predicted"/>
<dbReference type="InterPro" id="IPR032710">
    <property type="entry name" value="NTF2-like_dom_sf"/>
</dbReference>
<keyword evidence="4" id="KW-1185">Reference proteome</keyword>
<sequence length="148" mass="16766">MDTATNAILDDLVAAFYTAFTNKDGMKPNVAIIYQLFIPEGMIIKNTDAAPVVYSLQQFIEPREKLLTDGALVDFEEAETSSVTEIFGNIAHRFSLYRKSGVLSGERFETEGMKTMQFIYTPNGWRFCSVAWNDEKSGVTIPEKYRNR</sequence>
<reference evidence="2" key="2">
    <citation type="submission" date="2015-07" db="EMBL/GenBank/DDBJ databases">
        <title>MeaNS - Measles Nucleotide Surveillance Program.</title>
        <authorList>
            <person name="Tran T."/>
            <person name="Druce J."/>
        </authorList>
    </citation>
    <scope>NUCLEOTIDE SEQUENCE</scope>
    <source>
        <strain evidence="2">DSM 9887</strain>
    </source>
</reference>
<dbReference type="AlphaFoldDB" id="A0A0K9YRJ7"/>
<reference evidence="1 4" key="3">
    <citation type="submission" date="2019-06" db="EMBL/GenBank/DDBJ databases">
        <title>Whole genome shotgun sequence of Brevibacillus reuszeri NBRC 15719.</title>
        <authorList>
            <person name="Hosoyama A."/>
            <person name="Uohara A."/>
            <person name="Ohji S."/>
            <person name="Ichikawa N."/>
        </authorList>
    </citation>
    <scope>NUCLEOTIDE SEQUENCE [LARGE SCALE GENOMIC DNA]</scope>
    <source>
        <strain evidence="1 4">NBRC 15719</strain>
    </source>
</reference>